<feature type="domain" description="FAD-binding" evidence="1">
    <location>
        <begin position="4"/>
        <end position="314"/>
    </location>
</feature>
<dbReference type="InterPro" id="IPR050407">
    <property type="entry name" value="Geranylgeranyl_reductase"/>
</dbReference>
<comment type="caution">
    <text evidence="2">The sequence shown here is derived from an EMBL/GenBank/DDBJ whole genome shotgun (WGS) entry which is preliminary data.</text>
</comment>
<dbReference type="InterPro" id="IPR002938">
    <property type="entry name" value="FAD-bd"/>
</dbReference>
<sequence length="414" mass="46235">MFIRTQICIIGAGPAGAAAALQLDRLGIPSTIVDKAVFPRDKVCGDGLSGKAITGLERIDAAIVERFRQQSFVRESWSVSFIAPSRVDMNMAYAPLVRNNEKLAPSFVCKRVDFDNFLVEELKHSANVTLHEGVNISAYTLTPEGYELRDKARDITILADLVIVANGAHSQFSKEVAGFKMEPKHNAAGLRVYYDGIEDLKTDGAIELHFLYSVLPGYLWIFPLPNGEANVGVGMLTQAVTKKRINLKKLLQDTIQHDPVLQKRFKNAVVKSTIDGYGLPFGSKIRSLSGDRYMLIGDAGFLIDPFSGEGIGNGIYSGRLAAMQAKEAISRNDYSRNCLVEYDQRLYKSLGTELKLSHRLQQLVKYPRLLNWLMKLGANNKQVNELITCMFYDIDIRKKLAKPSFYFKLLFNKP</sequence>
<dbReference type="NCBIfam" id="TIGR02032">
    <property type="entry name" value="GG-red-SF"/>
    <property type="match status" value="1"/>
</dbReference>
<dbReference type="RefSeq" id="WP_111600076.1">
    <property type="nucleotide sequence ID" value="NZ_QLLL01000011.1"/>
</dbReference>
<dbReference type="PANTHER" id="PTHR42685:SF22">
    <property type="entry name" value="CONDITIONED MEDIUM FACTOR RECEPTOR 1"/>
    <property type="match status" value="1"/>
</dbReference>
<dbReference type="GO" id="GO:0071949">
    <property type="term" value="F:FAD binding"/>
    <property type="evidence" value="ECO:0007669"/>
    <property type="project" value="InterPro"/>
</dbReference>
<protein>
    <submittedName>
        <fullName evidence="2">Geranylgeranyl reductase family protein</fullName>
    </submittedName>
</protein>
<dbReference type="EMBL" id="QLLL01000011">
    <property type="protein sequence ID" value="RAI98707.1"/>
    <property type="molecule type" value="Genomic_DNA"/>
</dbReference>
<evidence type="ECO:0000313" key="2">
    <source>
        <dbReference type="EMBL" id="RAI98707.1"/>
    </source>
</evidence>
<accession>A0A327Q4K5</accession>
<dbReference type="GO" id="GO:0016628">
    <property type="term" value="F:oxidoreductase activity, acting on the CH-CH group of donors, NAD or NADP as acceptor"/>
    <property type="evidence" value="ECO:0007669"/>
    <property type="project" value="InterPro"/>
</dbReference>
<dbReference type="OrthoDB" id="9806565at2"/>
<dbReference type="PRINTS" id="PR00420">
    <property type="entry name" value="RNGMNOXGNASE"/>
</dbReference>
<evidence type="ECO:0000313" key="3">
    <source>
        <dbReference type="Proteomes" id="UP000249547"/>
    </source>
</evidence>
<name>A0A327Q4K5_9BACT</name>
<dbReference type="Pfam" id="PF01494">
    <property type="entry name" value="FAD_binding_3"/>
    <property type="match status" value="1"/>
</dbReference>
<dbReference type="InterPro" id="IPR011777">
    <property type="entry name" value="Geranylgeranyl_Rdtase_fam"/>
</dbReference>
<dbReference type="Proteomes" id="UP000249547">
    <property type="component" value="Unassembled WGS sequence"/>
</dbReference>
<keyword evidence="3" id="KW-1185">Reference proteome</keyword>
<dbReference type="Gene3D" id="3.50.50.60">
    <property type="entry name" value="FAD/NAD(P)-binding domain"/>
    <property type="match status" value="1"/>
</dbReference>
<evidence type="ECO:0000259" key="1">
    <source>
        <dbReference type="Pfam" id="PF01494"/>
    </source>
</evidence>
<dbReference type="SUPFAM" id="SSF51905">
    <property type="entry name" value="FAD/NAD(P)-binding domain"/>
    <property type="match status" value="1"/>
</dbReference>
<gene>
    <name evidence="2" type="ORF">LX64_04692</name>
</gene>
<dbReference type="PANTHER" id="PTHR42685">
    <property type="entry name" value="GERANYLGERANYL DIPHOSPHATE REDUCTASE"/>
    <property type="match status" value="1"/>
</dbReference>
<dbReference type="AlphaFoldDB" id="A0A327Q4K5"/>
<reference evidence="2 3" key="1">
    <citation type="submission" date="2018-06" db="EMBL/GenBank/DDBJ databases">
        <title>Genomic Encyclopedia of Archaeal and Bacterial Type Strains, Phase II (KMG-II): from individual species to whole genera.</title>
        <authorList>
            <person name="Goeker M."/>
        </authorList>
    </citation>
    <scope>NUCLEOTIDE SEQUENCE [LARGE SCALE GENOMIC DNA]</scope>
    <source>
        <strain evidence="2 3">DSM 23857</strain>
    </source>
</reference>
<proteinExistence type="predicted"/>
<dbReference type="InterPro" id="IPR036188">
    <property type="entry name" value="FAD/NAD-bd_sf"/>
</dbReference>
<organism evidence="2 3">
    <name type="scientific">Chitinophaga skermanii</name>
    <dbReference type="NCBI Taxonomy" id="331697"/>
    <lineage>
        <taxon>Bacteria</taxon>
        <taxon>Pseudomonadati</taxon>
        <taxon>Bacteroidota</taxon>
        <taxon>Chitinophagia</taxon>
        <taxon>Chitinophagales</taxon>
        <taxon>Chitinophagaceae</taxon>
        <taxon>Chitinophaga</taxon>
    </lineage>
</organism>